<gene>
    <name evidence="1" type="ORF">R1sor_000222</name>
</gene>
<name>A0ABD3GSI0_9MARC</name>
<dbReference type="Proteomes" id="UP001633002">
    <property type="component" value="Unassembled WGS sequence"/>
</dbReference>
<comment type="caution">
    <text evidence="1">The sequence shown here is derived from an EMBL/GenBank/DDBJ whole genome shotgun (WGS) entry which is preliminary data.</text>
</comment>
<reference evidence="1 2" key="1">
    <citation type="submission" date="2024-09" db="EMBL/GenBank/DDBJ databases">
        <title>Chromosome-scale assembly of Riccia sorocarpa.</title>
        <authorList>
            <person name="Paukszto L."/>
        </authorList>
    </citation>
    <scope>NUCLEOTIDE SEQUENCE [LARGE SCALE GENOMIC DNA]</scope>
    <source>
        <strain evidence="1">LP-2024</strain>
        <tissue evidence="1">Aerial parts of the thallus</tissue>
    </source>
</reference>
<keyword evidence="2" id="KW-1185">Reference proteome</keyword>
<evidence type="ECO:0000313" key="1">
    <source>
        <dbReference type="EMBL" id="KAL3682200.1"/>
    </source>
</evidence>
<dbReference type="AlphaFoldDB" id="A0ABD3GSI0"/>
<protein>
    <submittedName>
        <fullName evidence="1">Uncharacterized protein</fullName>
    </submittedName>
</protein>
<evidence type="ECO:0000313" key="2">
    <source>
        <dbReference type="Proteomes" id="UP001633002"/>
    </source>
</evidence>
<dbReference type="EMBL" id="JBJQOH010000006">
    <property type="protein sequence ID" value="KAL3682200.1"/>
    <property type="molecule type" value="Genomic_DNA"/>
</dbReference>
<organism evidence="1 2">
    <name type="scientific">Riccia sorocarpa</name>
    <dbReference type="NCBI Taxonomy" id="122646"/>
    <lineage>
        <taxon>Eukaryota</taxon>
        <taxon>Viridiplantae</taxon>
        <taxon>Streptophyta</taxon>
        <taxon>Embryophyta</taxon>
        <taxon>Marchantiophyta</taxon>
        <taxon>Marchantiopsida</taxon>
        <taxon>Marchantiidae</taxon>
        <taxon>Marchantiales</taxon>
        <taxon>Ricciaceae</taxon>
        <taxon>Riccia</taxon>
    </lineage>
</organism>
<proteinExistence type="predicted"/>
<sequence length="219" mass="24223">MWQSTAKFLAPTKDLALPPWKRLSIWGPKTPGVRNVTRSAATGSFARLREAGITVIGDITMDGTTSKHIQEIAPQLSSSTLICRAYDRILDSSPKHAAGFRTASKFAVSKGHSSEPTWALKLKDDAPTDDRILNTSHATTGYQRTFNTCFGVARQSLNYGNGRSTSYTWHSARQGDGRQVLKKLFSELISRRIRGEMVGNMANVHPMDDMVPKKRQGFP</sequence>
<accession>A0ABD3GSI0</accession>